<name>A0A7M2X304_9BACT</name>
<dbReference type="Proteomes" id="UP000593765">
    <property type="component" value="Chromosome"/>
</dbReference>
<dbReference type="SUPFAM" id="SSF55298">
    <property type="entry name" value="YjgF-like"/>
    <property type="match status" value="1"/>
</dbReference>
<dbReference type="PANTHER" id="PTHR43760:SF1">
    <property type="entry name" value="ENDORIBONUCLEASE L-PSP_CHORISMATE MUTASE-LIKE DOMAIN-CONTAINING PROTEIN"/>
    <property type="match status" value="1"/>
</dbReference>
<accession>A0A7M2X304</accession>
<evidence type="ECO:0000259" key="1">
    <source>
        <dbReference type="Pfam" id="PF14588"/>
    </source>
</evidence>
<reference evidence="2 3" key="1">
    <citation type="submission" date="2020-10" db="EMBL/GenBank/DDBJ databases">
        <title>Wide distribution of Phycisphaera-like planctomycetes from WD2101 soil group in peatlands and genome analysis of the first cultivated representative.</title>
        <authorList>
            <person name="Dedysh S.N."/>
            <person name="Beletsky A.V."/>
            <person name="Ivanova A."/>
            <person name="Kulichevskaya I.S."/>
            <person name="Suzina N.E."/>
            <person name="Philippov D.A."/>
            <person name="Rakitin A.L."/>
            <person name="Mardanov A.V."/>
            <person name="Ravin N.V."/>
        </authorList>
    </citation>
    <scope>NUCLEOTIDE SEQUENCE [LARGE SCALE GENOMIC DNA]</scope>
    <source>
        <strain evidence="2 3">M1803</strain>
    </source>
</reference>
<dbReference type="RefSeq" id="WP_206294285.1">
    <property type="nucleotide sequence ID" value="NZ_CP063458.1"/>
</dbReference>
<dbReference type="InterPro" id="IPR013813">
    <property type="entry name" value="Endoribo_LPSP/chorism_mut-like"/>
</dbReference>
<evidence type="ECO:0000313" key="3">
    <source>
        <dbReference type="Proteomes" id="UP000593765"/>
    </source>
</evidence>
<proteinExistence type="predicted"/>
<dbReference type="Pfam" id="PF14588">
    <property type="entry name" value="YjgF_endoribonc"/>
    <property type="match status" value="1"/>
</dbReference>
<protein>
    <submittedName>
        <fullName evidence="2">RidA family protein</fullName>
    </submittedName>
</protein>
<keyword evidence="3" id="KW-1185">Reference proteome</keyword>
<gene>
    <name evidence="2" type="ORF">IPV69_07220</name>
</gene>
<dbReference type="Gene3D" id="3.30.1330.40">
    <property type="entry name" value="RutC-like"/>
    <property type="match status" value="1"/>
</dbReference>
<sequence>MSIRNALSRLGLELPPAPEPAGSYVPAKRVGDLVFVAGQLPMREGKLIATGKVPSACSIEQAQEGARQCVLNALAAVKSLDVNLDRLAGVVRVGVFVCSEDGFTEQPKVANGASDLLVELLGPTGQHVRAAVGTNVLPLGAAVEVEFVFAVMADP</sequence>
<dbReference type="EMBL" id="CP063458">
    <property type="protein sequence ID" value="QOV91140.1"/>
    <property type="molecule type" value="Genomic_DNA"/>
</dbReference>
<feature type="domain" description="Endoribonuclease L-PSP/chorismate mutase-like" evidence="1">
    <location>
        <begin position="8"/>
        <end position="149"/>
    </location>
</feature>
<dbReference type="PANTHER" id="PTHR43760">
    <property type="entry name" value="ENDORIBONUCLEASE-RELATED"/>
    <property type="match status" value="1"/>
</dbReference>
<dbReference type="CDD" id="cd02199">
    <property type="entry name" value="YjgF_YER057c_UK114_like_1"/>
    <property type="match status" value="1"/>
</dbReference>
<dbReference type="InterPro" id="IPR035959">
    <property type="entry name" value="RutC-like_sf"/>
</dbReference>
<dbReference type="AlphaFoldDB" id="A0A7M2X304"/>
<organism evidence="2 3">
    <name type="scientific">Humisphaera borealis</name>
    <dbReference type="NCBI Taxonomy" id="2807512"/>
    <lineage>
        <taxon>Bacteria</taxon>
        <taxon>Pseudomonadati</taxon>
        <taxon>Planctomycetota</taxon>
        <taxon>Phycisphaerae</taxon>
        <taxon>Tepidisphaerales</taxon>
        <taxon>Tepidisphaeraceae</taxon>
        <taxon>Humisphaera</taxon>
    </lineage>
</organism>
<evidence type="ECO:0000313" key="2">
    <source>
        <dbReference type="EMBL" id="QOV91140.1"/>
    </source>
</evidence>
<dbReference type="KEGG" id="hbs:IPV69_07220"/>